<accession>A0A0V1G8G2</accession>
<comment type="caution">
    <text evidence="2">The sequence shown here is derived from an EMBL/GenBank/DDBJ whole genome shotgun (WGS) entry which is preliminary data.</text>
</comment>
<gene>
    <name evidence="2" type="ORF">T4B_9079</name>
</gene>
<evidence type="ECO:0000313" key="3">
    <source>
        <dbReference type="Proteomes" id="UP000054805"/>
    </source>
</evidence>
<evidence type="ECO:0000313" key="2">
    <source>
        <dbReference type="EMBL" id="KRY94596.1"/>
    </source>
</evidence>
<name>A0A0V1G8G2_TRIPS</name>
<proteinExistence type="predicted"/>
<dbReference type="EMBL" id="JYDS01005164">
    <property type="protein sequence ID" value="KRY94596.1"/>
    <property type="molecule type" value="Genomic_DNA"/>
</dbReference>
<dbReference type="AlphaFoldDB" id="A0A0V1G8G2"/>
<dbReference type="Proteomes" id="UP000054805">
    <property type="component" value="Unassembled WGS sequence"/>
</dbReference>
<keyword evidence="3" id="KW-1185">Reference proteome</keyword>
<sequence>METHLLEFWRSHNPLNSDIAKPSPVFQHPRKSLS</sequence>
<organism evidence="2 3">
    <name type="scientific">Trichinella pseudospiralis</name>
    <name type="common">Parasitic roundworm</name>
    <dbReference type="NCBI Taxonomy" id="6337"/>
    <lineage>
        <taxon>Eukaryota</taxon>
        <taxon>Metazoa</taxon>
        <taxon>Ecdysozoa</taxon>
        <taxon>Nematoda</taxon>
        <taxon>Enoplea</taxon>
        <taxon>Dorylaimia</taxon>
        <taxon>Trichinellida</taxon>
        <taxon>Trichinellidae</taxon>
        <taxon>Trichinella</taxon>
    </lineage>
</organism>
<reference evidence="2 3" key="1">
    <citation type="submission" date="2015-01" db="EMBL/GenBank/DDBJ databases">
        <title>Evolution of Trichinella species and genotypes.</title>
        <authorList>
            <person name="Korhonen P.K."/>
            <person name="Edoardo P."/>
            <person name="Giuseppe L.R."/>
            <person name="Gasser R.B."/>
        </authorList>
    </citation>
    <scope>NUCLEOTIDE SEQUENCE [LARGE SCALE GENOMIC DNA]</scope>
    <source>
        <strain evidence="2">ISS588</strain>
    </source>
</reference>
<evidence type="ECO:0000256" key="1">
    <source>
        <dbReference type="SAM" id="MobiDB-lite"/>
    </source>
</evidence>
<protein>
    <submittedName>
        <fullName evidence="2">Uncharacterized protein</fullName>
    </submittedName>
</protein>
<feature type="region of interest" description="Disordered" evidence="1">
    <location>
        <begin position="14"/>
        <end position="34"/>
    </location>
</feature>